<dbReference type="EMBL" id="JBBMFM010000195">
    <property type="protein sequence ID" value="MEQ2428587.1"/>
    <property type="molecule type" value="Genomic_DNA"/>
</dbReference>
<proteinExistence type="predicted"/>
<dbReference type="RefSeq" id="WP_349118836.1">
    <property type="nucleotide sequence ID" value="NZ_JBBMFM010000195.1"/>
</dbReference>
<organism evidence="2 3">
    <name type="scientific">Enterocloster hominis</name>
    <name type="common">ex Hitch et al. 2024</name>
    <dbReference type="NCBI Taxonomy" id="1917870"/>
    <lineage>
        <taxon>Bacteria</taxon>
        <taxon>Bacillati</taxon>
        <taxon>Bacillota</taxon>
        <taxon>Clostridia</taxon>
        <taxon>Lachnospirales</taxon>
        <taxon>Lachnospiraceae</taxon>
        <taxon>Enterocloster</taxon>
    </lineage>
</organism>
<evidence type="ECO:0000313" key="2">
    <source>
        <dbReference type="EMBL" id="MEQ2428587.1"/>
    </source>
</evidence>
<comment type="caution">
    <text evidence="2">The sequence shown here is derived from an EMBL/GenBank/DDBJ whole genome shotgun (WGS) entry which is preliminary data.</text>
</comment>
<feature type="non-terminal residue" evidence="2">
    <location>
        <position position="393"/>
    </location>
</feature>
<dbReference type="Gene3D" id="2.70.98.70">
    <property type="match status" value="1"/>
</dbReference>
<evidence type="ECO:0000313" key="3">
    <source>
        <dbReference type="Proteomes" id="UP001454086"/>
    </source>
</evidence>
<dbReference type="Proteomes" id="UP001454086">
    <property type="component" value="Unassembled WGS sequence"/>
</dbReference>
<dbReference type="PANTHER" id="PTHR39210">
    <property type="entry name" value="HEPARIN-SULFATE LYASE"/>
    <property type="match status" value="1"/>
</dbReference>
<dbReference type="Gene3D" id="1.50.10.100">
    <property type="entry name" value="Chondroitin AC/alginate lyase"/>
    <property type="match status" value="1"/>
</dbReference>
<evidence type="ECO:0000259" key="1">
    <source>
        <dbReference type="Pfam" id="PF16889"/>
    </source>
</evidence>
<reference evidence="2 3" key="1">
    <citation type="submission" date="2024-03" db="EMBL/GenBank/DDBJ databases">
        <title>Human intestinal bacterial collection.</title>
        <authorList>
            <person name="Pauvert C."/>
            <person name="Hitch T.C.A."/>
            <person name="Clavel T."/>
        </authorList>
    </citation>
    <scope>NUCLEOTIDE SEQUENCE [LARGE SCALE GENOMIC DNA]</scope>
    <source>
        <strain evidence="2 3">CLA-SR-H021</strain>
    </source>
</reference>
<dbReference type="InterPro" id="IPR031680">
    <property type="entry name" value="Hepar_II_III_N"/>
</dbReference>
<dbReference type="PANTHER" id="PTHR39210:SF1">
    <property type="entry name" value="HEPARIN-SULFATE LYASE"/>
    <property type="match status" value="1"/>
</dbReference>
<dbReference type="InterPro" id="IPR008929">
    <property type="entry name" value="Chondroitin_lyas"/>
</dbReference>
<protein>
    <submittedName>
        <fullName evidence="2">Heparinase II/III family protein</fullName>
    </submittedName>
</protein>
<accession>A0ABV1DDY1</accession>
<feature type="domain" description="Heparin-sulfate lyase N-terminal" evidence="1">
    <location>
        <begin position="45"/>
        <end position="290"/>
    </location>
</feature>
<name>A0ABV1DDY1_9FIRM</name>
<dbReference type="SUPFAM" id="SSF48230">
    <property type="entry name" value="Chondroitin AC/alginate lyase"/>
    <property type="match status" value="1"/>
</dbReference>
<dbReference type="Pfam" id="PF16889">
    <property type="entry name" value="Hepar_II_III_N"/>
    <property type="match status" value="1"/>
</dbReference>
<keyword evidence="3" id="KW-1185">Reference proteome</keyword>
<sequence length="393" mass="45583">MKQDRFTALKERTSGYIRQYDPAFVTEYMGRRCPLEAERVIAQADRLMEQTFTFEDRWDMEPCATPYTLKEMVWDHSPNQDPEWIFMLNRHEYLHKLLLAYRLTGKQAYIGKLEWYMEHWMASNPILPKATLATRSIDTGIRCMSWQFLLVHLIGEGLMGQRQAERILDSMRSQFAYMRNGYIGKYTLSNWGLLQTAAICHGFLWFGEYLPEDGLSEWAWKELEDQLALQVLSDGSHWEQSMMYHMEVLLACMKLLAYWNGDVPEERTWLLAKTVEMSRYVMYAAGPDHCQIAQCDSDVTDVRDVLTKAAVLTGDGRFRSAGFESMDLDSAWLLGRDGICRYERQKPVCPESKNLHAEDTGNVYVRSSWSEDSHFTYLKCGPLGSSHGHADMT</sequence>
<gene>
    <name evidence="2" type="ORF">WMQ36_26870</name>
</gene>